<name>A0A2K3PIG4_TRIPR</name>
<dbReference type="EMBL" id="ASHM01007347">
    <property type="protein sequence ID" value="PNY15045.1"/>
    <property type="molecule type" value="Genomic_DNA"/>
</dbReference>
<accession>A0A2K3PIG4</accession>
<dbReference type="CDD" id="cd22157">
    <property type="entry name" value="F-box_AtFBW1-like"/>
    <property type="match status" value="1"/>
</dbReference>
<dbReference type="Gramene" id="Tp57577_TGAC_v2_mRNA32323">
    <property type="protein sequence ID" value="Tp57577_TGAC_v2_mRNA32323"/>
    <property type="gene ID" value="Tp57577_TGAC_v2_gene31270"/>
</dbReference>
<sequence>MDTATYLPNELIIQILLRLPVKSLIRFKCVCKSWFSIISSDSHFANSQFQLTASTHTRRALFIETGTPHETGSIDLELSLDDDIVYASLNPPNFLPSKPNSCIEIKGSCRGFILLYYYSSLYLWNPSTGVHKSIPFSSNLDAREEVGYGFGYDHSADDYLVVSISSDRNSSYLEFFSLRANNWKQIDEGTHSHYWNATGDCRQAGSLFNGTIHWFAHCLDLQKKVIVGFDLMEKKILNMHLPDQFDLEIDYHSRLWVFREFLSLWATCYDNHTLEIWVMKEYRVHSSWTKTHVLPTDAIPPSSFFPISYTKSGDIVATDGLTGFAKYNDEGELLGHHFYCYDPYGFDVAMYTESLLSLPDDNVQG</sequence>
<dbReference type="InterPro" id="IPR017451">
    <property type="entry name" value="F-box-assoc_interact_dom"/>
</dbReference>
<protein>
    <submittedName>
        <fullName evidence="2">F-box/kelch-repeat protein</fullName>
    </submittedName>
</protein>
<dbReference type="SUPFAM" id="SSF50952">
    <property type="entry name" value="Soluble quinoprotein glucose dehydrogenase"/>
    <property type="match status" value="1"/>
</dbReference>
<evidence type="ECO:0000313" key="3">
    <source>
        <dbReference type="Proteomes" id="UP000236291"/>
    </source>
</evidence>
<dbReference type="PANTHER" id="PTHR31672">
    <property type="entry name" value="BNACNNG10540D PROTEIN"/>
    <property type="match status" value="1"/>
</dbReference>
<dbReference type="Pfam" id="PF07734">
    <property type="entry name" value="FBA_1"/>
    <property type="match status" value="1"/>
</dbReference>
<dbReference type="InterPro" id="IPR006527">
    <property type="entry name" value="F-box-assoc_dom_typ1"/>
</dbReference>
<dbReference type="STRING" id="57577.A0A2K3PIG4"/>
<dbReference type="Proteomes" id="UP000236291">
    <property type="component" value="Unassembled WGS sequence"/>
</dbReference>
<comment type="caution">
    <text evidence="2">The sequence shown here is derived from an EMBL/GenBank/DDBJ whole genome shotgun (WGS) entry which is preliminary data.</text>
</comment>
<dbReference type="PANTHER" id="PTHR31672:SF13">
    <property type="entry name" value="F-BOX PROTEIN CPR30-LIKE"/>
    <property type="match status" value="1"/>
</dbReference>
<dbReference type="Pfam" id="PF00646">
    <property type="entry name" value="F-box"/>
    <property type="match status" value="1"/>
</dbReference>
<dbReference type="Gene3D" id="1.20.1280.50">
    <property type="match status" value="1"/>
</dbReference>
<dbReference type="OrthoDB" id="1268246at2759"/>
<feature type="domain" description="F-box" evidence="1">
    <location>
        <begin position="1"/>
        <end position="47"/>
    </location>
</feature>
<organism evidence="2 3">
    <name type="scientific">Trifolium pratense</name>
    <name type="common">Red clover</name>
    <dbReference type="NCBI Taxonomy" id="57577"/>
    <lineage>
        <taxon>Eukaryota</taxon>
        <taxon>Viridiplantae</taxon>
        <taxon>Streptophyta</taxon>
        <taxon>Embryophyta</taxon>
        <taxon>Tracheophyta</taxon>
        <taxon>Spermatophyta</taxon>
        <taxon>Magnoliopsida</taxon>
        <taxon>eudicotyledons</taxon>
        <taxon>Gunneridae</taxon>
        <taxon>Pentapetalae</taxon>
        <taxon>rosids</taxon>
        <taxon>fabids</taxon>
        <taxon>Fabales</taxon>
        <taxon>Fabaceae</taxon>
        <taxon>Papilionoideae</taxon>
        <taxon>50 kb inversion clade</taxon>
        <taxon>NPAAA clade</taxon>
        <taxon>Hologalegina</taxon>
        <taxon>IRL clade</taxon>
        <taxon>Trifolieae</taxon>
        <taxon>Trifolium</taxon>
    </lineage>
</organism>
<dbReference type="InterPro" id="IPR050796">
    <property type="entry name" value="SCF_F-box_component"/>
</dbReference>
<evidence type="ECO:0000313" key="2">
    <source>
        <dbReference type="EMBL" id="PNY15045.1"/>
    </source>
</evidence>
<dbReference type="AlphaFoldDB" id="A0A2K3PIG4"/>
<dbReference type="SUPFAM" id="SSF81383">
    <property type="entry name" value="F-box domain"/>
    <property type="match status" value="1"/>
</dbReference>
<dbReference type="ExpressionAtlas" id="A0A2K3PIG4">
    <property type="expression patterns" value="baseline"/>
</dbReference>
<dbReference type="InterPro" id="IPR011041">
    <property type="entry name" value="Quinoprot_gluc/sorb_DH_b-prop"/>
</dbReference>
<reference evidence="2 3" key="1">
    <citation type="journal article" date="2014" name="Am. J. Bot.">
        <title>Genome assembly and annotation for red clover (Trifolium pratense; Fabaceae).</title>
        <authorList>
            <person name="Istvanek J."/>
            <person name="Jaros M."/>
            <person name="Krenek A."/>
            <person name="Repkova J."/>
        </authorList>
    </citation>
    <scope>NUCLEOTIDE SEQUENCE [LARGE SCALE GENOMIC DNA]</scope>
    <source>
        <strain evidence="3">cv. Tatra</strain>
        <tissue evidence="2">Young leaves</tissue>
    </source>
</reference>
<gene>
    <name evidence="2" type="ORF">L195_g011735</name>
</gene>
<dbReference type="InterPro" id="IPR036047">
    <property type="entry name" value="F-box-like_dom_sf"/>
</dbReference>
<evidence type="ECO:0000259" key="1">
    <source>
        <dbReference type="PROSITE" id="PS50181"/>
    </source>
</evidence>
<proteinExistence type="predicted"/>
<reference evidence="2 3" key="2">
    <citation type="journal article" date="2017" name="Front. Plant Sci.">
        <title>Gene Classification and Mining of Molecular Markers Useful in Red Clover (Trifolium pratense) Breeding.</title>
        <authorList>
            <person name="Istvanek J."/>
            <person name="Dluhosova J."/>
            <person name="Dluhos P."/>
            <person name="Patkova L."/>
            <person name="Nedelnik J."/>
            <person name="Repkova J."/>
        </authorList>
    </citation>
    <scope>NUCLEOTIDE SEQUENCE [LARGE SCALE GENOMIC DNA]</scope>
    <source>
        <strain evidence="3">cv. Tatra</strain>
        <tissue evidence="2">Young leaves</tissue>
    </source>
</reference>
<dbReference type="InterPro" id="IPR001810">
    <property type="entry name" value="F-box_dom"/>
</dbReference>
<dbReference type="SMART" id="SM00256">
    <property type="entry name" value="FBOX"/>
    <property type="match status" value="1"/>
</dbReference>
<dbReference type="NCBIfam" id="TIGR01640">
    <property type="entry name" value="F_box_assoc_1"/>
    <property type="match status" value="1"/>
</dbReference>
<dbReference type="PROSITE" id="PS50181">
    <property type="entry name" value="FBOX"/>
    <property type="match status" value="1"/>
</dbReference>